<feature type="domain" description="Nuclease associated modular" evidence="2">
    <location>
        <begin position="3"/>
        <end position="19"/>
    </location>
</feature>
<feature type="compositionally biased region" description="Basic and acidic residues" evidence="1">
    <location>
        <begin position="1"/>
        <end position="20"/>
    </location>
</feature>
<evidence type="ECO:0000313" key="4">
    <source>
        <dbReference type="Proteomes" id="UP000267517"/>
    </source>
</evidence>
<dbReference type="RefSeq" id="WP_120173989.1">
    <property type="nucleotide sequence ID" value="NZ_AP018049.1"/>
</dbReference>
<gene>
    <name evidence="3" type="ORF">PMEL1_00713</name>
</gene>
<evidence type="ECO:0000256" key="1">
    <source>
        <dbReference type="SAM" id="MobiDB-lite"/>
    </source>
</evidence>
<dbReference type="AlphaFoldDB" id="A0A250KIC7"/>
<proteinExistence type="predicted"/>
<dbReference type="Pfam" id="PF07460">
    <property type="entry name" value="NUMOD3"/>
    <property type="match status" value="1"/>
</dbReference>
<organism evidence="3 4">
    <name type="scientific">Prevotella melaninogenica</name>
    <dbReference type="NCBI Taxonomy" id="28132"/>
    <lineage>
        <taxon>Bacteria</taxon>
        <taxon>Pseudomonadati</taxon>
        <taxon>Bacteroidota</taxon>
        <taxon>Bacteroidia</taxon>
        <taxon>Bacteroidales</taxon>
        <taxon>Prevotellaceae</taxon>
        <taxon>Prevotella</taxon>
    </lineage>
</organism>
<name>A0A250KIC7_9BACT</name>
<feature type="region of interest" description="Disordered" evidence="1">
    <location>
        <begin position="1"/>
        <end position="31"/>
    </location>
</feature>
<dbReference type="GO" id="GO:0003677">
    <property type="term" value="F:DNA binding"/>
    <property type="evidence" value="ECO:0007669"/>
    <property type="project" value="InterPro"/>
</dbReference>
<dbReference type="SUPFAM" id="SSF64496">
    <property type="entry name" value="DNA-binding domain of intron-encoded endonucleases"/>
    <property type="match status" value="1"/>
</dbReference>
<accession>A0A250KIC7</accession>
<evidence type="ECO:0000313" key="3">
    <source>
        <dbReference type="EMBL" id="BBA28805.1"/>
    </source>
</evidence>
<dbReference type="EMBL" id="AP018049">
    <property type="protein sequence ID" value="BBA28805.1"/>
    <property type="molecule type" value="Genomic_DNA"/>
</dbReference>
<reference evidence="3 4" key="1">
    <citation type="submission" date="2017-05" db="EMBL/GenBank/DDBJ databases">
        <title>whole genome sequence of Prevotella melaninogenica GAI 07411.</title>
        <authorList>
            <person name="Kondo Y."/>
            <person name="Hoshino T."/>
        </authorList>
    </citation>
    <scope>NUCLEOTIDE SEQUENCE [LARGE SCALE GENOMIC DNA]</scope>
    <source>
        <strain evidence="3 4">GAI 07411</strain>
    </source>
</reference>
<sequence>MMTGRKHSEETKRKMSEAQKARYKNMTPEKEAKRIEAIKKKWEKINAAINLIDLSNQFKDEV</sequence>
<evidence type="ECO:0000259" key="2">
    <source>
        <dbReference type="SMART" id="SM00496"/>
    </source>
</evidence>
<dbReference type="InterPro" id="IPR003611">
    <property type="entry name" value="NUMOD3"/>
</dbReference>
<dbReference type="Proteomes" id="UP000267517">
    <property type="component" value="Chromosome I"/>
</dbReference>
<protein>
    <recommendedName>
        <fullName evidence="2">Nuclease associated modular domain-containing protein</fullName>
    </recommendedName>
</protein>
<dbReference type="SMART" id="SM00496">
    <property type="entry name" value="IENR2"/>
    <property type="match status" value="1"/>
</dbReference>